<accession>A0A9P8QQK3</accession>
<keyword evidence="6" id="KW-0931">ER-Golgi transport</keyword>
<comment type="similarity">
    <text evidence="2">Belongs to the ERD2 family.</text>
</comment>
<feature type="transmembrane region" description="Helical" evidence="12">
    <location>
        <begin position="156"/>
        <end position="174"/>
    </location>
</feature>
<evidence type="ECO:0000313" key="13">
    <source>
        <dbReference type="EMBL" id="KAH6609479.1"/>
    </source>
</evidence>
<comment type="caution">
    <text evidence="13">The sequence shown here is derived from an EMBL/GenBank/DDBJ whole genome shotgun (WGS) entry which is preliminary data.</text>
</comment>
<evidence type="ECO:0000256" key="5">
    <source>
        <dbReference type="ARBA" id="ARBA00022824"/>
    </source>
</evidence>
<feature type="compositionally biased region" description="Basic and acidic residues" evidence="11">
    <location>
        <begin position="294"/>
        <end position="308"/>
    </location>
</feature>
<comment type="subcellular location">
    <subcellularLocation>
        <location evidence="1">Endoplasmic reticulum membrane</location>
        <topology evidence="1">Multi-pass membrane protein</topology>
    </subcellularLocation>
</comment>
<keyword evidence="8 12" id="KW-1133">Transmembrane helix</keyword>
<dbReference type="EMBL" id="JAIWOZ010000002">
    <property type="protein sequence ID" value="KAH6609479.1"/>
    <property type="molecule type" value="Genomic_DNA"/>
</dbReference>
<protein>
    <submittedName>
        <fullName evidence="13">Er lumen retaining receptor</fullName>
    </submittedName>
</protein>
<keyword evidence="4 12" id="KW-0812">Transmembrane</keyword>
<dbReference type="PRINTS" id="PR00660">
    <property type="entry name" value="ERLUMENR"/>
</dbReference>
<keyword evidence="9 12" id="KW-0472">Membrane</keyword>
<evidence type="ECO:0000256" key="8">
    <source>
        <dbReference type="ARBA" id="ARBA00022989"/>
    </source>
</evidence>
<sequence length="344" mass="38702">MGAWNIFRILGDLSHMLSKGILIFAIHRNRSAEGVSLITQGLYALVFCTRYLDLFRERSAWNAIFKVTYIITSFYILAVMQWLFPRSREREISWKLGAVILGGSLALSPFVMMIFEKHWGFLTWMWVFSEILESVCVLPQLLLLRQTTIPTVIDSFYLLTLGSYRALYCLNWFLRELDVSDRKPNAIAVIFGLIQTALYIDFAWVYYTRQRVKLRGGGVVDADDLSRGWFLHRIFSKHAPATDDEEGGLGGDGSRGGRATWGARGISVSADDGVLGPERDDRDHREGLVGAVDPDAKMHDPDELARAMEDDEDEGEDAPLRAGQSSSQAHSTPAGIRSGDEWDD</sequence>
<evidence type="ECO:0000256" key="3">
    <source>
        <dbReference type="ARBA" id="ARBA00022448"/>
    </source>
</evidence>
<dbReference type="Pfam" id="PF00810">
    <property type="entry name" value="ER_lumen_recept"/>
    <property type="match status" value="1"/>
</dbReference>
<gene>
    <name evidence="13" type="ORF">Trco_002825</name>
</gene>
<feature type="region of interest" description="Disordered" evidence="11">
    <location>
        <begin position="242"/>
        <end position="261"/>
    </location>
</feature>
<dbReference type="Proteomes" id="UP000827724">
    <property type="component" value="Unassembled WGS sequence"/>
</dbReference>
<keyword evidence="3" id="KW-0813">Transport</keyword>
<organism evidence="13 14">
    <name type="scientific">Trichoderma cornu-damae</name>
    <dbReference type="NCBI Taxonomy" id="654480"/>
    <lineage>
        <taxon>Eukaryota</taxon>
        <taxon>Fungi</taxon>
        <taxon>Dikarya</taxon>
        <taxon>Ascomycota</taxon>
        <taxon>Pezizomycotina</taxon>
        <taxon>Sordariomycetes</taxon>
        <taxon>Hypocreomycetidae</taxon>
        <taxon>Hypocreales</taxon>
        <taxon>Hypocreaceae</taxon>
        <taxon>Trichoderma</taxon>
    </lineage>
</organism>
<dbReference type="GO" id="GO:0015031">
    <property type="term" value="P:protein transport"/>
    <property type="evidence" value="ECO:0007669"/>
    <property type="project" value="UniProtKB-KW"/>
</dbReference>
<dbReference type="InterPro" id="IPR000133">
    <property type="entry name" value="ER_ret_rcpt"/>
</dbReference>
<evidence type="ECO:0000313" key="14">
    <source>
        <dbReference type="Proteomes" id="UP000827724"/>
    </source>
</evidence>
<keyword evidence="14" id="KW-1185">Reference proteome</keyword>
<keyword evidence="7" id="KW-0653">Protein transport</keyword>
<evidence type="ECO:0000256" key="6">
    <source>
        <dbReference type="ARBA" id="ARBA00022892"/>
    </source>
</evidence>
<dbReference type="GO" id="GO:0006621">
    <property type="term" value="P:protein retention in ER lumen"/>
    <property type="evidence" value="ECO:0007669"/>
    <property type="project" value="InterPro"/>
</dbReference>
<feature type="compositionally biased region" description="Basic and acidic residues" evidence="11">
    <location>
        <begin position="277"/>
        <end position="287"/>
    </location>
</feature>
<feature type="transmembrane region" description="Helical" evidence="12">
    <location>
        <begin position="186"/>
        <end position="207"/>
    </location>
</feature>
<feature type="region of interest" description="Disordered" evidence="11">
    <location>
        <begin position="268"/>
        <end position="344"/>
    </location>
</feature>
<proteinExistence type="inferred from homology"/>
<evidence type="ECO:0000256" key="4">
    <source>
        <dbReference type="ARBA" id="ARBA00022692"/>
    </source>
</evidence>
<dbReference type="AlphaFoldDB" id="A0A9P8QQK3"/>
<evidence type="ECO:0000256" key="12">
    <source>
        <dbReference type="SAM" id="Phobius"/>
    </source>
</evidence>
<name>A0A9P8QQK3_9HYPO</name>
<feature type="transmembrane region" description="Helical" evidence="12">
    <location>
        <begin position="96"/>
        <end position="115"/>
    </location>
</feature>
<evidence type="ECO:0000256" key="2">
    <source>
        <dbReference type="ARBA" id="ARBA00010120"/>
    </source>
</evidence>
<dbReference type="GO" id="GO:0016192">
    <property type="term" value="P:vesicle-mediated transport"/>
    <property type="evidence" value="ECO:0007669"/>
    <property type="project" value="UniProtKB-KW"/>
</dbReference>
<evidence type="ECO:0000256" key="11">
    <source>
        <dbReference type="SAM" id="MobiDB-lite"/>
    </source>
</evidence>
<evidence type="ECO:0000256" key="10">
    <source>
        <dbReference type="ARBA" id="ARBA00023170"/>
    </source>
</evidence>
<dbReference type="OrthoDB" id="7694678at2759"/>
<keyword evidence="5" id="KW-0256">Endoplasmic reticulum</keyword>
<evidence type="ECO:0000256" key="9">
    <source>
        <dbReference type="ARBA" id="ARBA00023136"/>
    </source>
</evidence>
<feature type="transmembrane region" description="Helical" evidence="12">
    <location>
        <begin position="64"/>
        <end position="84"/>
    </location>
</feature>
<dbReference type="GO" id="GO:0005789">
    <property type="term" value="C:endoplasmic reticulum membrane"/>
    <property type="evidence" value="ECO:0007669"/>
    <property type="project" value="UniProtKB-SubCell"/>
</dbReference>
<dbReference type="PANTHER" id="PTHR10585">
    <property type="entry name" value="ER LUMEN PROTEIN RETAINING RECEPTOR"/>
    <property type="match status" value="1"/>
</dbReference>
<dbReference type="GO" id="GO:0046923">
    <property type="term" value="F:ER retention sequence binding"/>
    <property type="evidence" value="ECO:0007669"/>
    <property type="project" value="InterPro"/>
</dbReference>
<reference evidence="13" key="1">
    <citation type="submission" date="2021-08" db="EMBL/GenBank/DDBJ databases">
        <title>Chromosome-Level Trichoderma cornu-damae using Hi-C Data.</title>
        <authorList>
            <person name="Kim C.S."/>
        </authorList>
    </citation>
    <scope>NUCLEOTIDE SEQUENCE</scope>
    <source>
        <strain evidence="13">KA19-0412C</strain>
    </source>
</reference>
<keyword evidence="10 13" id="KW-0675">Receptor</keyword>
<evidence type="ECO:0000256" key="7">
    <source>
        <dbReference type="ARBA" id="ARBA00022927"/>
    </source>
</evidence>
<evidence type="ECO:0000256" key="1">
    <source>
        <dbReference type="ARBA" id="ARBA00004477"/>
    </source>
</evidence>